<keyword evidence="2" id="KW-0677">Repeat</keyword>
<organism evidence="6 7">
    <name type="scientific">Pythium oligandrum</name>
    <name type="common">Mycoparasitic fungus</name>
    <dbReference type="NCBI Taxonomy" id="41045"/>
    <lineage>
        <taxon>Eukaryota</taxon>
        <taxon>Sar</taxon>
        <taxon>Stramenopiles</taxon>
        <taxon>Oomycota</taxon>
        <taxon>Peronosporomycetes</taxon>
        <taxon>Pythiales</taxon>
        <taxon>Pythiaceae</taxon>
        <taxon>Pythium</taxon>
    </lineage>
</organism>
<protein>
    <recommendedName>
        <fullName evidence="5">Protein kinase domain-containing protein</fullName>
    </recommendedName>
</protein>
<dbReference type="GO" id="GO:0005524">
    <property type="term" value="F:ATP binding"/>
    <property type="evidence" value="ECO:0007669"/>
    <property type="project" value="InterPro"/>
</dbReference>
<dbReference type="PANTHER" id="PTHR44329">
    <property type="entry name" value="SERINE/THREONINE-PROTEIN KINASE TNNI3K-RELATED"/>
    <property type="match status" value="1"/>
</dbReference>
<dbReference type="GO" id="GO:0004674">
    <property type="term" value="F:protein serine/threonine kinase activity"/>
    <property type="evidence" value="ECO:0007669"/>
    <property type="project" value="TreeGrafter"/>
</dbReference>
<name>A0A8K1CKN5_PYTOL</name>
<proteinExistence type="predicted"/>
<dbReference type="InterPro" id="IPR011009">
    <property type="entry name" value="Kinase-like_dom_sf"/>
</dbReference>
<dbReference type="OrthoDB" id="4062651at2759"/>
<keyword evidence="4" id="KW-1133">Transmembrane helix</keyword>
<evidence type="ECO:0000259" key="5">
    <source>
        <dbReference type="PROSITE" id="PS50011"/>
    </source>
</evidence>
<gene>
    <name evidence="6" type="ORF">Poli38472_007931</name>
</gene>
<evidence type="ECO:0000313" key="6">
    <source>
        <dbReference type="EMBL" id="TMW65289.1"/>
    </source>
</evidence>
<sequence>MPPLRSGTRSCGATTATVDPTDAKRALVQYDNCTKEVVKLEDLPDARRVLDLKHRGIQRVESIPEATELLDISWNPRVTADLSTHEGLTSVYARGCELTDLSQIKLPSRLQELNLRTNNFTRLAAESLPVALQKLKISQNEMKSLDELASLSSLQVLLASENQIEAIHKLSPAIQVLDLSYNKLSALEDVRLPPKLTQWNVSFNSISAIHGVQFPSTLEKFDVRSNPIAEFRVNKGDFELFRNDSVVLATPSEWKPSASKCPDVEWIGTMPLCVVVDSGQSAAEYSAATVTPIADHNGTSGSANADANVTGGYSHDAGRLALFGGIMVGLCALVLTFLLFTYRRRQKRGQLTIAQFANSGMKKAPPLTTENRTSKSTFMSSTSPDPSELSNSMAPIALTPISTDATPGSIWVDSNLSSMVLPAKSWYKDRVFAFGDYGEIFVAKSRAATRGSKFFLVKQIHPLAALTTHGVEQFVEEVQLCSKLRHRHLVPFVGVTGGDASTSLGYACDYISDGDLQTALARQRSRVDHHKTFQWFSSTSSEIKTRKLDLARELVHALEYLHSLDTPVVYQSLTSKHVLLVRAQNIQLSLFGICQTVALHDMLTKSGTGGSNVPWIAPEILKGGKCDVTANVYSLGVILSELDTCQPPYRSGSGDILPPNASSARIAIMVSAGIVQPELRDDCPRAISELIQCCLRFEPESRPALSVVREALDKLAINHDAAVSDAKQTCLTRSATRGIVVPAESTRQAQHLKQTTQTDARGVWGKTLSAYNWALWALVTVLLFAEVLGIFVSTVTTSTILVFGKKPAEGLHNIDGQNDDPFTDRSIACIRQGRLFHQVPLSVALASTSTVTISTNATADNFIHGYRVVERKEMAMEAAIEAFYTKTCGLLALTLDQILSACTALGYNVVDDSLRIVPGIESNTMKLLPESLPLLIVPFWDN</sequence>
<feature type="transmembrane region" description="Helical" evidence="4">
    <location>
        <begin position="770"/>
        <end position="792"/>
    </location>
</feature>
<dbReference type="Gene3D" id="3.80.10.10">
    <property type="entry name" value="Ribonuclease Inhibitor"/>
    <property type="match status" value="1"/>
</dbReference>
<keyword evidence="7" id="KW-1185">Reference proteome</keyword>
<dbReference type="PANTHER" id="PTHR44329:SF214">
    <property type="entry name" value="PROTEIN KINASE DOMAIN-CONTAINING PROTEIN"/>
    <property type="match status" value="1"/>
</dbReference>
<accession>A0A8K1CKN5</accession>
<keyword evidence="1" id="KW-0433">Leucine-rich repeat</keyword>
<dbReference type="Pfam" id="PF07714">
    <property type="entry name" value="PK_Tyr_Ser-Thr"/>
    <property type="match status" value="1"/>
</dbReference>
<dbReference type="SUPFAM" id="SSF56112">
    <property type="entry name" value="Protein kinase-like (PK-like)"/>
    <property type="match status" value="1"/>
</dbReference>
<dbReference type="InterPro" id="IPR001611">
    <property type="entry name" value="Leu-rich_rpt"/>
</dbReference>
<dbReference type="InterPro" id="IPR001245">
    <property type="entry name" value="Ser-Thr/Tyr_kinase_cat_dom"/>
</dbReference>
<reference evidence="6" key="1">
    <citation type="submission" date="2019-03" db="EMBL/GenBank/DDBJ databases">
        <title>Long read genome sequence of the mycoparasitic Pythium oligandrum ATCC 38472 isolated from sugarbeet rhizosphere.</title>
        <authorList>
            <person name="Gaulin E."/>
        </authorList>
    </citation>
    <scope>NUCLEOTIDE SEQUENCE</scope>
    <source>
        <strain evidence="6">ATCC 38472_TT</strain>
    </source>
</reference>
<dbReference type="InterPro" id="IPR000719">
    <property type="entry name" value="Prot_kinase_dom"/>
</dbReference>
<evidence type="ECO:0000256" key="4">
    <source>
        <dbReference type="SAM" id="Phobius"/>
    </source>
</evidence>
<dbReference type="SUPFAM" id="SSF52058">
    <property type="entry name" value="L domain-like"/>
    <property type="match status" value="1"/>
</dbReference>
<feature type="region of interest" description="Disordered" evidence="3">
    <location>
        <begin position="361"/>
        <end position="389"/>
    </location>
</feature>
<comment type="caution">
    <text evidence="6">The sequence shown here is derived from an EMBL/GenBank/DDBJ whole genome shotgun (WGS) entry which is preliminary data.</text>
</comment>
<evidence type="ECO:0000256" key="2">
    <source>
        <dbReference type="ARBA" id="ARBA00022737"/>
    </source>
</evidence>
<dbReference type="EMBL" id="SPLM01000037">
    <property type="protein sequence ID" value="TMW65289.1"/>
    <property type="molecule type" value="Genomic_DNA"/>
</dbReference>
<keyword evidence="4" id="KW-0812">Transmembrane</keyword>
<keyword evidence="4" id="KW-0472">Membrane</keyword>
<dbReference type="PROSITE" id="PS50011">
    <property type="entry name" value="PROTEIN_KINASE_DOM"/>
    <property type="match status" value="1"/>
</dbReference>
<feature type="domain" description="Protein kinase" evidence="5">
    <location>
        <begin position="426"/>
        <end position="722"/>
    </location>
</feature>
<evidence type="ECO:0000313" key="7">
    <source>
        <dbReference type="Proteomes" id="UP000794436"/>
    </source>
</evidence>
<dbReference type="InterPro" id="IPR032675">
    <property type="entry name" value="LRR_dom_sf"/>
</dbReference>
<feature type="compositionally biased region" description="Polar residues" evidence="3">
    <location>
        <begin position="368"/>
        <end position="389"/>
    </location>
</feature>
<feature type="transmembrane region" description="Helical" evidence="4">
    <location>
        <begin position="320"/>
        <end position="342"/>
    </location>
</feature>
<dbReference type="AlphaFoldDB" id="A0A8K1CKN5"/>
<evidence type="ECO:0000256" key="3">
    <source>
        <dbReference type="SAM" id="MobiDB-lite"/>
    </source>
</evidence>
<dbReference type="Proteomes" id="UP000794436">
    <property type="component" value="Unassembled WGS sequence"/>
</dbReference>
<dbReference type="Gene3D" id="1.10.510.10">
    <property type="entry name" value="Transferase(Phosphotransferase) domain 1"/>
    <property type="match status" value="1"/>
</dbReference>
<dbReference type="InterPro" id="IPR051681">
    <property type="entry name" value="Ser/Thr_Kinases-Pseudokinases"/>
</dbReference>
<evidence type="ECO:0000256" key="1">
    <source>
        <dbReference type="ARBA" id="ARBA00022614"/>
    </source>
</evidence>
<dbReference type="PROSITE" id="PS51450">
    <property type="entry name" value="LRR"/>
    <property type="match status" value="1"/>
</dbReference>